<feature type="domain" description="RRM" evidence="15">
    <location>
        <begin position="126"/>
        <end position="213"/>
    </location>
</feature>
<dbReference type="InterPro" id="IPR045180">
    <property type="entry name" value="La_dom_prot"/>
</dbReference>
<comment type="similarity">
    <text evidence="2">Belongs to the LARP7 family.</text>
</comment>
<dbReference type="SMART" id="SM00360">
    <property type="entry name" value="RRM"/>
    <property type="match status" value="1"/>
</dbReference>
<evidence type="ECO:0000256" key="10">
    <source>
        <dbReference type="ARBA" id="ARBA00023187"/>
    </source>
</evidence>
<evidence type="ECO:0000256" key="2">
    <source>
        <dbReference type="ARBA" id="ARBA00008680"/>
    </source>
</evidence>
<dbReference type="InterPro" id="IPR000504">
    <property type="entry name" value="RRM_dom"/>
</dbReference>
<dbReference type="GO" id="GO:0007283">
    <property type="term" value="P:spermatogenesis"/>
    <property type="evidence" value="ECO:0007669"/>
    <property type="project" value="UniProtKB-KW"/>
</dbReference>
<evidence type="ECO:0000256" key="13">
    <source>
        <dbReference type="PROSITE-ProRule" id="PRU00332"/>
    </source>
</evidence>
<feature type="compositionally biased region" description="Basic and acidic residues" evidence="14">
    <location>
        <begin position="9"/>
        <end position="31"/>
    </location>
</feature>
<dbReference type="InterPro" id="IPR014886">
    <property type="entry name" value="La_xRRM"/>
</dbReference>
<dbReference type="PANTHER" id="PTHR22792">
    <property type="entry name" value="LUPUS LA PROTEIN-RELATED"/>
    <property type="match status" value="1"/>
</dbReference>
<dbReference type="Gene3D" id="1.10.10.10">
    <property type="entry name" value="Winged helix-like DNA-binding domain superfamily/Winged helix DNA-binding domain"/>
    <property type="match status" value="1"/>
</dbReference>
<feature type="domain" description="XRRM" evidence="17">
    <location>
        <begin position="428"/>
        <end position="548"/>
    </location>
</feature>
<dbReference type="GO" id="GO:0008380">
    <property type="term" value="P:RNA splicing"/>
    <property type="evidence" value="ECO:0007669"/>
    <property type="project" value="UniProtKB-KW"/>
</dbReference>
<dbReference type="CDD" id="cd07323">
    <property type="entry name" value="LAM"/>
    <property type="match status" value="1"/>
</dbReference>
<comment type="caution">
    <text evidence="18">The sequence shown here is derived from an EMBL/GenBank/DDBJ whole genome shotgun (WGS) entry which is preliminary data.</text>
</comment>
<evidence type="ECO:0000256" key="9">
    <source>
        <dbReference type="ARBA" id="ARBA00023163"/>
    </source>
</evidence>
<keyword evidence="4" id="KW-0507">mRNA processing</keyword>
<reference evidence="18 19" key="1">
    <citation type="journal article" date="2024" name="BMC Genomics">
        <title>Genome assembly of redclaw crayfish (Cherax quadricarinatus) provides insights into its immune adaptation and hypoxia tolerance.</title>
        <authorList>
            <person name="Liu Z."/>
            <person name="Zheng J."/>
            <person name="Li H."/>
            <person name="Fang K."/>
            <person name="Wang S."/>
            <person name="He J."/>
            <person name="Zhou D."/>
            <person name="Weng S."/>
            <person name="Chi M."/>
            <person name="Gu Z."/>
            <person name="He J."/>
            <person name="Li F."/>
            <person name="Wang M."/>
        </authorList>
    </citation>
    <scope>NUCLEOTIDE SEQUENCE [LARGE SCALE GENOMIC DNA]</scope>
    <source>
        <strain evidence="18">ZL_2023a</strain>
    </source>
</reference>
<keyword evidence="9" id="KW-0804">Transcription</keyword>
<dbReference type="SUPFAM" id="SSF46785">
    <property type="entry name" value="Winged helix' DNA-binding domain"/>
    <property type="match status" value="1"/>
</dbReference>
<protein>
    <recommendedName>
        <fullName evidence="3">La-related protein 7</fullName>
    </recommendedName>
    <alternativeName>
        <fullName evidence="12">La ribonucleoprotein domain family member 7</fullName>
    </alternativeName>
</protein>
<dbReference type="EMBL" id="JARKIK010000036">
    <property type="protein sequence ID" value="KAK8739472.1"/>
    <property type="molecule type" value="Genomic_DNA"/>
</dbReference>
<keyword evidence="6" id="KW-0744">Spermatogenesis</keyword>
<evidence type="ECO:0000256" key="6">
    <source>
        <dbReference type="ARBA" id="ARBA00022871"/>
    </source>
</evidence>
<evidence type="ECO:0000259" key="17">
    <source>
        <dbReference type="PROSITE" id="PS51939"/>
    </source>
</evidence>
<dbReference type="PRINTS" id="PR00302">
    <property type="entry name" value="LUPUSLA"/>
</dbReference>
<keyword evidence="8" id="KW-0805">Transcription regulation</keyword>
<sequence>MEDTAGDCTKTDEGDTSSEKVTAEKKSQKDSRQRKKHLIHQITAQMDFYFSSANITKDPFMLSLLEDGPYINLETFFKFNRIRALTDDVNLLRKAVSKSTLLKLSDDGLKVKRKNEIERKDNEIECTIYIENIPSHGDHDWIRQVLAQYGTIDYVSLPRYRRSGRPKGFAFVEFKTPEMANSALEAFGALECRIPTTIDPSQLQSIKTYEGNVEDQLSTHEQTSPGTFSGIKKQNIVKDCEEDVNLEMKAEVENEKDMQVGEGRRVEFSKKRKKIEDEEEDNNCDCDSDQPSRKRKLDVTVDDTSLITSTEKEENPIMESVSAVSSKKNKKKKRKRNKKEKEVVVESIYLRVMSKEDWKMLRNQYLNMQRENMKSLKRQLQARRNLQSDYSDYCNPNFIKLPNECDQDQKFNTTVDIVSNENRNSKPQFIPNAIIKISFEEPPQDPKKLCETIRQGGGGGVAYVDVSATERDVYVRFISADAASAYKKAGCWSRMEVLSGTQEQEYWDRITTCWSQLRRHKNKQSCKATQSYSNQVRGREKLLQKAFREAHNTKLNSHIIFES</sequence>
<feature type="compositionally biased region" description="Acidic residues" evidence="14">
    <location>
        <begin position="277"/>
        <end position="288"/>
    </location>
</feature>
<evidence type="ECO:0000256" key="1">
    <source>
        <dbReference type="ARBA" id="ARBA00004642"/>
    </source>
</evidence>
<dbReference type="SUPFAM" id="SSF54928">
    <property type="entry name" value="RNA-binding domain, RBD"/>
    <property type="match status" value="1"/>
</dbReference>
<dbReference type="PROSITE" id="PS50961">
    <property type="entry name" value="HTH_LA"/>
    <property type="match status" value="1"/>
</dbReference>
<comment type="subcellular location">
    <subcellularLocation>
        <location evidence="1">Nucleus</location>
        <location evidence="1">Nucleoplasm</location>
    </subcellularLocation>
</comment>
<evidence type="ECO:0000259" key="15">
    <source>
        <dbReference type="PROSITE" id="PS50102"/>
    </source>
</evidence>
<evidence type="ECO:0000256" key="7">
    <source>
        <dbReference type="ARBA" id="ARBA00022884"/>
    </source>
</evidence>
<dbReference type="InterPro" id="IPR035979">
    <property type="entry name" value="RBD_domain_sf"/>
</dbReference>
<dbReference type="Pfam" id="PF00076">
    <property type="entry name" value="RRM_1"/>
    <property type="match status" value="1"/>
</dbReference>
<dbReference type="AlphaFoldDB" id="A0AAW0X4Z1"/>
<dbReference type="Gene3D" id="3.30.70.330">
    <property type="match status" value="2"/>
</dbReference>
<evidence type="ECO:0000256" key="5">
    <source>
        <dbReference type="ARBA" id="ARBA00022782"/>
    </source>
</evidence>
<feature type="compositionally biased region" description="Basic and acidic residues" evidence="14">
    <location>
        <begin position="258"/>
        <end position="269"/>
    </location>
</feature>
<gene>
    <name evidence="18" type="ORF">OTU49_003342</name>
</gene>
<keyword evidence="19" id="KW-1185">Reference proteome</keyword>
<dbReference type="InterPro" id="IPR012677">
    <property type="entry name" value="Nucleotide-bd_a/b_plait_sf"/>
</dbReference>
<organism evidence="18 19">
    <name type="scientific">Cherax quadricarinatus</name>
    <name type="common">Australian red claw crayfish</name>
    <dbReference type="NCBI Taxonomy" id="27406"/>
    <lineage>
        <taxon>Eukaryota</taxon>
        <taxon>Metazoa</taxon>
        <taxon>Ecdysozoa</taxon>
        <taxon>Arthropoda</taxon>
        <taxon>Crustacea</taxon>
        <taxon>Multicrustacea</taxon>
        <taxon>Malacostraca</taxon>
        <taxon>Eumalacostraca</taxon>
        <taxon>Eucarida</taxon>
        <taxon>Decapoda</taxon>
        <taxon>Pleocyemata</taxon>
        <taxon>Astacidea</taxon>
        <taxon>Parastacoidea</taxon>
        <taxon>Parastacidae</taxon>
        <taxon>Cherax</taxon>
    </lineage>
</organism>
<dbReference type="PROSITE" id="PS51939">
    <property type="entry name" value="XRRM"/>
    <property type="match status" value="1"/>
</dbReference>
<dbReference type="Pfam" id="PF05383">
    <property type="entry name" value="La"/>
    <property type="match status" value="1"/>
</dbReference>
<dbReference type="Proteomes" id="UP001445076">
    <property type="component" value="Unassembled WGS sequence"/>
</dbReference>
<evidence type="ECO:0000256" key="3">
    <source>
        <dbReference type="ARBA" id="ARBA00015867"/>
    </source>
</evidence>
<proteinExistence type="inferred from homology"/>
<feature type="region of interest" description="Disordered" evidence="14">
    <location>
        <begin position="258"/>
        <end position="338"/>
    </location>
</feature>
<dbReference type="GO" id="GO:0030154">
    <property type="term" value="P:cell differentiation"/>
    <property type="evidence" value="ECO:0007669"/>
    <property type="project" value="UniProtKB-KW"/>
</dbReference>
<dbReference type="SMART" id="SM00715">
    <property type="entry name" value="LA"/>
    <property type="match status" value="1"/>
</dbReference>
<dbReference type="GO" id="GO:0006397">
    <property type="term" value="P:mRNA processing"/>
    <property type="evidence" value="ECO:0007669"/>
    <property type="project" value="UniProtKB-KW"/>
</dbReference>
<feature type="region of interest" description="Disordered" evidence="14">
    <location>
        <begin position="1"/>
        <end position="36"/>
    </location>
</feature>
<evidence type="ECO:0000259" key="16">
    <source>
        <dbReference type="PROSITE" id="PS50961"/>
    </source>
</evidence>
<dbReference type="Pfam" id="PF08777">
    <property type="entry name" value="RRM_3"/>
    <property type="match status" value="1"/>
</dbReference>
<evidence type="ECO:0000313" key="18">
    <source>
        <dbReference type="EMBL" id="KAK8739472.1"/>
    </source>
</evidence>
<dbReference type="GO" id="GO:0003723">
    <property type="term" value="F:RNA binding"/>
    <property type="evidence" value="ECO:0007669"/>
    <property type="project" value="UniProtKB-UniRule"/>
</dbReference>
<keyword evidence="7 13" id="KW-0694">RNA-binding</keyword>
<dbReference type="InterPro" id="IPR036390">
    <property type="entry name" value="WH_DNA-bd_sf"/>
</dbReference>
<evidence type="ECO:0000256" key="14">
    <source>
        <dbReference type="SAM" id="MobiDB-lite"/>
    </source>
</evidence>
<dbReference type="CDD" id="cd12290">
    <property type="entry name" value="RRM1_LARP7"/>
    <property type="match status" value="1"/>
</dbReference>
<dbReference type="InterPro" id="IPR036388">
    <property type="entry name" value="WH-like_DNA-bd_sf"/>
</dbReference>
<keyword evidence="5" id="KW-0221">Differentiation</keyword>
<dbReference type="GO" id="GO:1990904">
    <property type="term" value="C:ribonucleoprotein complex"/>
    <property type="evidence" value="ECO:0007669"/>
    <property type="project" value="UniProtKB-UniRule"/>
</dbReference>
<evidence type="ECO:0000256" key="8">
    <source>
        <dbReference type="ARBA" id="ARBA00023015"/>
    </source>
</evidence>
<dbReference type="PANTHER" id="PTHR22792:SF62">
    <property type="entry name" value="LA-RELATED PROTEIN 7"/>
    <property type="match status" value="1"/>
</dbReference>
<evidence type="ECO:0000256" key="4">
    <source>
        <dbReference type="ARBA" id="ARBA00022664"/>
    </source>
</evidence>
<dbReference type="InterPro" id="IPR006630">
    <property type="entry name" value="La_HTH"/>
</dbReference>
<feature type="domain" description="HTH La-type RNA-binding" evidence="16">
    <location>
        <begin position="32"/>
        <end position="121"/>
    </location>
</feature>
<name>A0AAW0X4Z1_CHEQU</name>
<dbReference type="GO" id="GO:0005654">
    <property type="term" value="C:nucleoplasm"/>
    <property type="evidence" value="ECO:0007669"/>
    <property type="project" value="UniProtKB-SubCell"/>
</dbReference>
<evidence type="ECO:0000256" key="12">
    <source>
        <dbReference type="ARBA" id="ARBA00029640"/>
    </source>
</evidence>
<keyword evidence="10" id="KW-0508">mRNA splicing</keyword>
<accession>A0AAW0X4Z1</accession>
<evidence type="ECO:0000256" key="11">
    <source>
        <dbReference type="ARBA" id="ARBA00023242"/>
    </source>
</evidence>
<dbReference type="InterPro" id="IPR002344">
    <property type="entry name" value="Lupus_La"/>
</dbReference>
<dbReference type="InterPro" id="IPR034887">
    <property type="entry name" value="LARP7_RRM1"/>
</dbReference>
<keyword evidence="11" id="KW-0539">Nucleus</keyword>
<dbReference type="PROSITE" id="PS50102">
    <property type="entry name" value="RRM"/>
    <property type="match status" value="1"/>
</dbReference>
<feature type="compositionally biased region" description="Basic residues" evidence="14">
    <location>
        <begin position="327"/>
        <end position="338"/>
    </location>
</feature>
<evidence type="ECO:0000313" key="19">
    <source>
        <dbReference type="Proteomes" id="UP001445076"/>
    </source>
</evidence>